<comment type="caution">
    <text evidence="6">The sequence shown here is derived from an EMBL/GenBank/DDBJ whole genome shotgun (WGS) entry which is preliminary data.</text>
</comment>
<proteinExistence type="inferred from homology"/>
<evidence type="ECO:0000256" key="4">
    <source>
        <dbReference type="SAM" id="SignalP"/>
    </source>
</evidence>
<dbReference type="InterPro" id="IPR013766">
    <property type="entry name" value="Thioredoxin_domain"/>
</dbReference>
<feature type="region of interest" description="Disordered" evidence="3">
    <location>
        <begin position="18"/>
        <end position="46"/>
    </location>
</feature>
<dbReference type="PANTHER" id="PTHR12151:SF25">
    <property type="entry name" value="LINALOOL DEHYDRATASE_ISOMERASE DOMAIN-CONTAINING PROTEIN"/>
    <property type="match status" value="1"/>
</dbReference>
<feature type="domain" description="Thioredoxin" evidence="5">
    <location>
        <begin position="30"/>
        <end position="214"/>
    </location>
</feature>
<dbReference type="Proteomes" id="UP001595699">
    <property type="component" value="Unassembled WGS sequence"/>
</dbReference>
<sequence>MKWVVCLVGMIATLSACSSPSPSPQSISDAALGRSAPRESATPTFRGMVPARPYALPAATFNDTSGASYRLPSSLASPVTLVFFGYSHCPNVCGTVLADLAQALRRLDKADRAQVRVLFLTTDPARDTPRAIRAYLDRFDTSFVGLTGTLASLERVATAVGVPLEGTKRLPGGGYEVGHGAQIVGFDARQRGRVVWLEGTPIGDLRADLKTLVEVAQ</sequence>
<name>A0ABV7YIY8_9ACTN</name>
<dbReference type="InterPro" id="IPR003782">
    <property type="entry name" value="SCO1/SenC"/>
</dbReference>
<keyword evidence="4" id="KW-0732">Signal</keyword>
<dbReference type="RefSeq" id="WP_307782480.1">
    <property type="nucleotide sequence ID" value="NZ_JAFBCM010000001.1"/>
</dbReference>
<accession>A0ABV7YIY8</accession>
<evidence type="ECO:0000256" key="3">
    <source>
        <dbReference type="SAM" id="MobiDB-lite"/>
    </source>
</evidence>
<evidence type="ECO:0000256" key="2">
    <source>
        <dbReference type="ARBA" id="ARBA00023008"/>
    </source>
</evidence>
<organism evidence="6 7">
    <name type="scientific">Tenggerimyces flavus</name>
    <dbReference type="NCBI Taxonomy" id="1708749"/>
    <lineage>
        <taxon>Bacteria</taxon>
        <taxon>Bacillati</taxon>
        <taxon>Actinomycetota</taxon>
        <taxon>Actinomycetes</taxon>
        <taxon>Propionibacteriales</taxon>
        <taxon>Nocardioidaceae</taxon>
        <taxon>Tenggerimyces</taxon>
    </lineage>
</organism>
<feature type="chain" id="PRO_5045809445" evidence="4">
    <location>
        <begin position="19"/>
        <end position="217"/>
    </location>
</feature>
<dbReference type="Pfam" id="PF02630">
    <property type="entry name" value="SCO1-SenC"/>
    <property type="match status" value="1"/>
</dbReference>
<gene>
    <name evidence="6" type="ORF">ACFOUW_29560</name>
</gene>
<dbReference type="PROSITE" id="PS51257">
    <property type="entry name" value="PROKAR_LIPOPROTEIN"/>
    <property type="match status" value="1"/>
</dbReference>
<keyword evidence="7" id="KW-1185">Reference proteome</keyword>
<evidence type="ECO:0000313" key="7">
    <source>
        <dbReference type="Proteomes" id="UP001595699"/>
    </source>
</evidence>
<evidence type="ECO:0000313" key="6">
    <source>
        <dbReference type="EMBL" id="MFC3765017.1"/>
    </source>
</evidence>
<dbReference type="PANTHER" id="PTHR12151">
    <property type="entry name" value="ELECTRON TRANSPORT PROTIN SCO1/SENC FAMILY MEMBER"/>
    <property type="match status" value="1"/>
</dbReference>
<dbReference type="CDD" id="cd02968">
    <property type="entry name" value="SCO"/>
    <property type="match status" value="1"/>
</dbReference>
<dbReference type="SUPFAM" id="SSF52833">
    <property type="entry name" value="Thioredoxin-like"/>
    <property type="match status" value="1"/>
</dbReference>
<feature type="compositionally biased region" description="Low complexity" evidence="3">
    <location>
        <begin position="18"/>
        <end position="31"/>
    </location>
</feature>
<evidence type="ECO:0000256" key="1">
    <source>
        <dbReference type="ARBA" id="ARBA00010996"/>
    </source>
</evidence>
<evidence type="ECO:0000259" key="5">
    <source>
        <dbReference type="PROSITE" id="PS51352"/>
    </source>
</evidence>
<protein>
    <submittedName>
        <fullName evidence="6">SCO family protein</fullName>
    </submittedName>
</protein>
<dbReference type="EMBL" id="JBHRZH010000036">
    <property type="protein sequence ID" value="MFC3765017.1"/>
    <property type="molecule type" value="Genomic_DNA"/>
</dbReference>
<dbReference type="PROSITE" id="PS51352">
    <property type="entry name" value="THIOREDOXIN_2"/>
    <property type="match status" value="1"/>
</dbReference>
<comment type="similarity">
    <text evidence="1">Belongs to the SCO1/2 family.</text>
</comment>
<keyword evidence="2" id="KW-0186">Copper</keyword>
<dbReference type="Gene3D" id="3.40.30.10">
    <property type="entry name" value="Glutaredoxin"/>
    <property type="match status" value="1"/>
</dbReference>
<dbReference type="InterPro" id="IPR036249">
    <property type="entry name" value="Thioredoxin-like_sf"/>
</dbReference>
<feature type="signal peptide" evidence="4">
    <location>
        <begin position="1"/>
        <end position="18"/>
    </location>
</feature>
<reference evidence="7" key="1">
    <citation type="journal article" date="2019" name="Int. J. Syst. Evol. Microbiol.">
        <title>The Global Catalogue of Microorganisms (GCM) 10K type strain sequencing project: providing services to taxonomists for standard genome sequencing and annotation.</title>
        <authorList>
            <consortium name="The Broad Institute Genomics Platform"/>
            <consortium name="The Broad Institute Genome Sequencing Center for Infectious Disease"/>
            <person name="Wu L."/>
            <person name="Ma J."/>
        </authorList>
    </citation>
    <scope>NUCLEOTIDE SEQUENCE [LARGE SCALE GENOMIC DNA]</scope>
    <source>
        <strain evidence="7">CGMCC 4.7241</strain>
    </source>
</reference>